<sequence>MDQNQQQFHTYYPPTKLSAMSFRYGGDVLNLVSARHPTIVALANRYMATEFADKPETCYALVANVNFTCAACDSVCAFVVASNPEWDEKDAHHRKTVRDLVAKARASDDPKLCIPVKGRYLLAAVQCHRCITKTFFGRCHLTVERFSGVEMTQDAHKELMKNLITVSEFMAQLSATNANREPDANGLDTAGRALAAVNQIVDCARVKGAEAHTQREPGSRVPDMFRHLGDWFCRPSGSGSGSRR</sequence>
<accession>A0AAF0XZU4</accession>
<dbReference type="AlphaFoldDB" id="A0AAF0XZU4"/>
<gene>
    <name evidence="1" type="ORF">LOC62_01G000093</name>
</gene>
<dbReference type="RefSeq" id="XP_062622504.1">
    <property type="nucleotide sequence ID" value="XM_062766520.1"/>
</dbReference>
<evidence type="ECO:0000313" key="2">
    <source>
        <dbReference type="Proteomes" id="UP000827549"/>
    </source>
</evidence>
<protein>
    <submittedName>
        <fullName evidence="1">Uncharacterized protein</fullName>
    </submittedName>
</protein>
<evidence type="ECO:0000313" key="1">
    <source>
        <dbReference type="EMBL" id="WOO76472.1"/>
    </source>
</evidence>
<dbReference type="Proteomes" id="UP000827549">
    <property type="component" value="Chromosome 1"/>
</dbReference>
<reference evidence="1" key="1">
    <citation type="submission" date="2023-10" db="EMBL/GenBank/DDBJ databases">
        <authorList>
            <person name="Noh H."/>
        </authorList>
    </citation>
    <scope>NUCLEOTIDE SEQUENCE</scope>
    <source>
        <strain evidence="1">DUCC4014</strain>
    </source>
</reference>
<keyword evidence="2" id="KW-1185">Reference proteome</keyword>
<dbReference type="EMBL" id="CP086714">
    <property type="protein sequence ID" value="WOO76472.1"/>
    <property type="molecule type" value="Genomic_DNA"/>
</dbReference>
<organism evidence="1 2">
    <name type="scientific">Vanrija pseudolonga</name>
    <dbReference type="NCBI Taxonomy" id="143232"/>
    <lineage>
        <taxon>Eukaryota</taxon>
        <taxon>Fungi</taxon>
        <taxon>Dikarya</taxon>
        <taxon>Basidiomycota</taxon>
        <taxon>Agaricomycotina</taxon>
        <taxon>Tremellomycetes</taxon>
        <taxon>Trichosporonales</taxon>
        <taxon>Trichosporonaceae</taxon>
        <taxon>Vanrija</taxon>
    </lineage>
</organism>
<dbReference type="GeneID" id="87803355"/>
<name>A0AAF0XZU4_9TREE</name>
<proteinExistence type="predicted"/>